<comment type="caution">
    <text evidence="2">The sequence shown here is derived from an EMBL/GenBank/DDBJ whole genome shotgun (WGS) entry which is preliminary data.</text>
</comment>
<protein>
    <submittedName>
        <fullName evidence="2">Amidohydrolase</fullName>
    </submittedName>
</protein>
<evidence type="ECO:0000259" key="1">
    <source>
        <dbReference type="Pfam" id="PF07969"/>
    </source>
</evidence>
<organism evidence="2 3">
    <name type="scientific">Anaerovorax odorimutans</name>
    <dbReference type="NCBI Taxonomy" id="109327"/>
    <lineage>
        <taxon>Bacteria</taxon>
        <taxon>Bacillati</taxon>
        <taxon>Bacillota</taxon>
        <taxon>Clostridia</taxon>
        <taxon>Peptostreptococcales</taxon>
        <taxon>Anaerovoracaceae</taxon>
        <taxon>Anaerovorax</taxon>
    </lineage>
</organism>
<reference evidence="2 3" key="1">
    <citation type="submission" date="2022-06" db="EMBL/GenBank/DDBJ databases">
        <title>Isolation of gut microbiota from human fecal samples.</title>
        <authorList>
            <person name="Pamer E.G."/>
            <person name="Barat B."/>
            <person name="Waligurski E."/>
            <person name="Medina S."/>
            <person name="Paddock L."/>
            <person name="Mostad J."/>
        </authorList>
    </citation>
    <scope>NUCLEOTIDE SEQUENCE [LARGE SCALE GENOMIC DNA]</scope>
    <source>
        <strain evidence="2 3">SL.3.17</strain>
    </source>
</reference>
<dbReference type="EMBL" id="JANFXK010000009">
    <property type="protein sequence ID" value="MCQ4636905.1"/>
    <property type="molecule type" value="Genomic_DNA"/>
</dbReference>
<dbReference type="SUPFAM" id="SSF51556">
    <property type="entry name" value="Metallo-dependent hydrolases"/>
    <property type="match status" value="1"/>
</dbReference>
<dbReference type="Proteomes" id="UP001524502">
    <property type="component" value="Unassembled WGS sequence"/>
</dbReference>
<dbReference type="InterPro" id="IPR033932">
    <property type="entry name" value="YtcJ-like"/>
</dbReference>
<evidence type="ECO:0000313" key="3">
    <source>
        <dbReference type="Proteomes" id="UP001524502"/>
    </source>
</evidence>
<dbReference type="PANTHER" id="PTHR22642:SF2">
    <property type="entry name" value="PROTEIN LONG AFTER FAR-RED 3"/>
    <property type="match status" value="1"/>
</dbReference>
<dbReference type="Gene3D" id="2.30.40.10">
    <property type="entry name" value="Urease, subunit C, domain 1"/>
    <property type="match status" value="1"/>
</dbReference>
<dbReference type="SUPFAM" id="SSF51338">
    <property type="entry name" value="Composite domain of metallo-dependent hydrolases"/>
    <property type="match status" value="1"/>
</dbReference>
<evidence type="ECO:0000313" key="2">
    <source>
        <dbReference type="EMBL" id="MCQ4636905.1"/>
    </source>
</evidence>
<dbReference type="CDD" id="cd01300">
    <property type="entry name" value="YtcJ_like"/>
    <property type="match status" value="1"/>
</dbReference>
<dbReference type="InterPro" id="IPR011059">
    <property type="entry name" value="Metal-dep_hydrolase_composite"/>
</dbReference>
<accession>A0ABT1RP00</accession>
<dbReference type="Pfam" id="PF07969">
    <property type="entry name" value="Amidohydro_3"/>
    <property type="match status" value="1"/>
</dbReference>
<dbReference type="Gene3D" id="3.20.20.140">
    <property type="entry name" value="Metal-dependent hydrolases"/>
    <property type="match status" value="1"/>
</dbReference>
<name>A0ABT1RP00_9FIRM</name>
<dbReference type="Gene3D" id="3.10.310.70">
    <property type="match status" value="1"/>
</dbReference>
<dbReference type="PANTHER" id="PTHR22642">
    <property type="entry name" value="IMIDAZOLONEPROPIONASE"/>
    <property type="match status" value="1"/>
</dbReference>
<dbReference type="InterPro" id="IPR032466">
    <property type="entry name" value="Metal_Hydrolase"/>
</dbReference>
<feature type="domain" description="Amidohydrolase 3" evidence="1">
    <location>
        <begin position="58"/>
        <end position="537"/>
    </location>
</feature>
<proteinExistence type="predicted"/>
<dbReference type="InterPro" id="IPR013108">
    <property type="entry name" value="Amidohydro_3"/>
</dbReference>
<sequence length="541" mass="59951">MICADILIESRAVFTGTEREPFNGWVAVKENRIQAVGKGAVPEGLVGRETKQYQYGDQLVMAGFIDSHIHFGLGSAFKSKHYVDLAPAKSEEACIELIREHLAENPNIDHVLGWGWFLVNWDDPTPPSRDSLDAQFPDIPLYLFCVDGHTCWLNTKAMEVCGIREDQKLSFGSFGKDENGRLTGLLYEVDALSFVMDRAFAVADDDWPAVRDRMLGYIAGCGITSVGDLSASPRLNEEPELYGKLLDAREEGRLTARIHLYPSLGESTDFHVARAIREKYQFDDLKFSGLKQFVDGTTSLYSGCLLEDYADRPGEKGFSNYPPEKYKELITAANKEGWGVRLHSIGDGAVRIALDAIEESGKTNDLSVLKNCVEHCESVNPLDIPRFAQLGAFASIQPTHLPLDMNEKVERIGKERARYEWPTASLLKSGAPLCFGSDYPVYEMNPMIGIHAAVTRCLTDGTPTGVNPQERISLTDALLAYTKGSAESLGREQELGTLEEGKLADLVVLDSNLFGMELQDYLKVRPLLTMMDGKVVYEGEI</sequence>
<keyword evidence="3" id="KW-1185">Reference proteome</keyword>
<gene>
    <name evidence="2" type="ORF">NE619_09190</name>
</gene>
<dbReference type="RefSeq" id="WP_256132098.1">
    <property type="nucleotide sequence ID" value="NZ_JANFXK010000009.1"/>
</dbReference>